<feature type="chain" id="PRO_5046218040" description="Secreted protein" evidence="1">
    <location>
        <begin position="25"/>
        <end position="134"/>
    </location>
</feature>
<dbReference type="RefSeq" id="WP_345000340.1">
    <property type="nucleotide sequence ID" value="NZ_BAABFR010000108.1"/>
</dbReference>
<gene>
    <name evidence="2" type="ORF">GCM10023147_44860</name>
</gene>
<proteinExistence type="predicted"/>
<evidence type="ECO:0000313" key="2">
    <source>
        <dbReference type="EMBL" id="GAA4403413.1"/>
    </source>
</evidence>
<dbReference type="EMBL" id="BAABFR010000108">
    <property type="protein sequence ID" value="GAA4403413.1"/>
    <property type="molecule type" value="Genomic_DNA"/>
</dbReference>
<organism evidence="2 3">
    <name type="scientific">Tsukamurella soli</name>
    <dbReference type="NCBI Taxonomy" id="644556"/>
    <lineage>
        <taxon>Bacteria</taxon>
        <taxon>Bacillati</taxon>
        <taxon>Actinomycetota</taxon>
        <taxon>Actinomycetes</taxon>
        <taxon>Mycobacteriales</taxon>
        <taxon>Tsukamurellaceae</taxon>
        <taxon>Tsukamurella</taxon>
    </lineage>
</organism>
<protein>
    <recommendedName>
        <fullName evidence="4">Secreted protein</fullName>
    </recommendedName>
</protein>
<name>A0ABP8KBF8_9ACTN</name>
<reference evidence="3" key="1">
    <citation type="journal article" date="2019" name="Int. J. Syst. Evol. Microbiol.">
        <title>The Global Catalogue of Microorganisms (GCM) 10K type strain sequencing project: providing services to taxonomists for standard genome sequencing and annotation.</title>
        <authorList>
            <consortium name="The Broad Institute Genomics Platform"/>
            <consortium name="The Broad Institute Genome Sequencing Center for Infectious Disease"/>
            <person name="Wu L."/>
            <person name="Ma J."/>
        </authorList>
    </citation>
    <scope>NUCLEOTIDE SEQUENCE [LARGE SCALE GENOMIC DNA]</scope>
    <source>
        <strain evidence="3">JCM 17688</strain>
    </source>
</reference>
<feature type="signal peptide" evidence="1">
    <location>
        <begin position="1"/>
        <end position="24"/>
    </location>
</feature>
<evidence type="ECO:0000256" key="1">
    <source>
        <dbReference type="SAM" id="SignalP"/>
    </source>
</evidence>
<sequence length="134" mass="14481">MKKWITAVAASGICVSLTPSVAQADPPPMTPAYAYDCGHKSIRPAEIVITCADANNEVVDIDWSVWSTETALGRGVWTINPCIPYCAVVPSSKWKRTPVSVVLTERQDDGFMLMVLTDGSGRNTVVNLRDIAQA</sequence>
<evidence type="ECO:0000313" key="3">
    <source>
        <dbReference type="Proteomes" id="UP001500635"/>
    </source>
</evidence>
<comment type="caution">
    <text evidence="2">The sequence shown here is derived from an EMBL/GenBank/DDBJ whole genome shotgun (WGS) entry which is preliminary data.</text>
</comment>
<keyword evidence="3" id="KW-1185">Reference proteome</keyword>
<evidence type="ECO:0008006" key="4">
    <source>
        <dbReference type="Google" id="ProtNLM"/>
    </source>
</evidence>
<dbReference type="Proteomes" id="UP001500635">
    <property type="component" value="Unassembled WGS sequence"/>
</dbReference>
<keyword evidence="1" id="KW-0732">Signal</keyword>
<accession>A0ABP8KBF8</accession>